<dbReference type="RefSeq" id="WP_086030484.1">
    <property type="nucleotide sequence ID" value="NZ_LAPZ01000005.1"/>
</dbReference>
<keyword evidence="2" id="KW-1185">Reference proteome</keyword>
<dbReference type="InParanoid" id="A0A1Y2PDZ0"/>
<dbReference type="STRING" id="1635173.WH52_08280"/>
<evidence type="ECO:0000313" key="2">
    <source>
        <dbReference type="Proteomes" id="UP000194221"/>
    </source>
</evidence>
<gene>
    <name evidence="1" type="ORF">WH52_08280</name>
</gene>
<dbReference type="EMBL" id="LAPZ01000005">
    <property type="protein sequence ID" value="OSY88017.1"/>
    <property type="molecule type" value="Genomic_DNA"/>
</dbReference>
<name>A0A1Y2PDZ0_9FLAO</name>
<evidence type="ECO:0008006" key="3">
    <source>
        <dbReference type="Google" id="ProtNLM"/>
    </source>
</evidence>
<dbReference type="OrthoDB" id="981124at2"/>
<accession>A0A1Y2PDZ0</accession>
<dbReference type="GO" id="GO:0015628">
    <property type="term" value="P:protein secretion by the type II secretion system"/>
    <property type="evidence" value="ECO:0007669"/>
    <property type="project" value="TreeGrafter"/>
</dbReference>
<reference evidence="1 2" key="1">
    <citation type="submission" date="2015-03" db="EMBL/GenBank/DDBJ databases">
        <title>Genome sequence of Tenacibaculum sp. S2-2, isolated from intestinal microbiota of sea cucumber, Apostichopus japonicas.</title>
        <authorList>
            <person name="Shao Z."/>
            <person name="Wang L."/>
            <person name="Li X."/>
        </authorList>
    </citation>
    <scope>NUCLEOTIDE SEQUENCE [LARGE SCALE GENOMIC DNA]</scope>
    <source>
        <strain evidence="1 2">S2-2</strain>
    </source>
</reference>
<evidence type="ECO:0000313" key="1">
    <source>
        <dbReference type="EMBL" id="OSY88017.1"/>
    </source>
</evidence>
<dbReference type="SUPFAM" id="SSF47781">
    <property type="entry name" value="RuvA domain 2-like"/>
    <property type="match status" value="2"/>
</dbReference>
<dbReference type="InterPro" id="IPR051675">
    <property type="entry name" value="Endo/Exo/Phosphatase_dom_1"/>
</dbReference>
<organism evidence="1 2">
    <name type="scientific">Tenacibaculum holothuriorum</name>
    <dbReference type="NCBI Taxonomy" id="1635173"/>
    <lineage>
        <taxon>Bacteria</taxon>
        <taxon>Pseudomonadati</taxon>
        <taxon>Bacteroidota</taxon>
        <taxon>Flavobacteriia</taxon>
        <taxon>Flavobacteriales</taxon>
        <taxon>Flavobacteriaceae</taxon>
        <taxon>Tenacibaculum</taxon>
    </lineage>
</organism>
<dbReference type="Gene3D" id="1.10.150.280">
    <property type="entry name" value="AF1531-like domain"/>
    <property type="match status" value="2"/>
</dbReference>
<comment type="caution">
    <text evidence="1">The sequence shown here is derived from an EMBL/GenBank/DDBJ whole genome shotgun (WGS) entry which is preliminary data.</text>
</comment>
<dbReference type="GO" id="GO:0015627">
    <property type="term" value="C:type II protein secretion system complex"/>
    <property type="evidence" value="ECO:0007669"/>
    <property type="project" value="TreeGrafter"/>
</dbReference>
<sequence length="301" mass="36220">MKIFKSHFWYNKRQRNGIFFLILLIVVLQLVYVFVDFSSDYIIDTSTKELKQFQAKIDSLKKIEIEKRKPRLYPFNPNFITDFKGYQLGMSVEEIDRLHNFRKQNKYVNSIEEFQEITKVNDSLLAKISPYFKFPDWVVKKNRRNKEFKKGNQGIIKEKELENKEIWISTNDINKATQKDLETIQGVGEVISKRMLKYRNKLQGFSFESQLYEVWNLEKETAQRILKTFRIIKKPKIKKVNVNTASFKELLKNPYIDYELCKKIFDYRDEVAELQDISELRNIKDFPLDKYNRIILYLEAK</sequence>
<dbReference type="PANTHER" id="PTHR21180">
    <property type="entry name" value="ENDONUCLEASE/EXONUCLEASE/PHOSPHATASE FAMILY DOMAIN-CONTAINING PROTEIN 1"/>
    <property type="match status" value="1"/>
</dbReference>
<protein>
    <recommendedName>
        <fullName evidence="3">Competence protein ComEA</fullName>
    </recommendedName>
</protein>
<dbReference type="PANTHER" id="PTHR21180:SF32">
    <property type="entry name" value="ENDONUCLEASE_EXONUCLEASE_PHOSPHATASE FAMILY DOMAIN-CONTAINING PROTEIN 1"/>
    <property type="match status" value="1"/>
</dbReference>
<dbReference type="Proteomes" id="UP000194221">
    <property type="component" value="Unassembled WGS sequence"/>
</dbReference>
<dbReference type="Pfam" id="PF12836">
    <property type="entry name" value="HHH_3"/>
    <property type="match status" value="2"/>
</dbReference>
<dbReference type="InterPro" id="IPR010994">
    <property type="entry name" value="RuvA_2-like"/>
</dbReference>
<dbReference type="AlphaFoldDB" id="A0A1Y2PDZ0"/>
<proteinExistence type="predicted"/>